<dbReference type="CDD" id="cd03442">
    <property type="entry name" value="BFIT_BACH"/>
    <property type="match status" value="2"/>
</dbReference>
<gene>
    <name evidence="5" type="ORF">TPR58_10440</name>
</gene>
<dbReference type="PANTHER" id="PTHR11049">
    <property type="entry name" value="ACYL COENZYME A THIOESTER HYDROLASE"/>
    <property type="match status" value="1"/>
</dbReference>
<dbReference type="Proteomes" id="UP001427805">
    <property type="component" value="Unassembled WGS sequence"/>
</dbReference>
<reference evidence="5 6" key="1">
    <citation type="submission" date="2024-05" db="EMBL/GenBank/DDBJ databases">
        <title>Sphingomonas sp. HF-S3 16S ribosomal RNA gene Genome sequencing and assembly.</title>
        <authorList>
            <person name="Lee H."/>
        </authorList>
    </citation>
    <scope>NUCLEOTIDE SEQUENCE [LARGE SCALE GENOMIC DNA]</scope>
    <source>
        <strain evidence="5 6">HF-S3</strain>
    </source>
</reference>
<accession>A0ABV0B7N1</accession>
<organism evidence="5 6">
    <name type="scientific">Sphingomonas rustica</name>
    <dbReference type="NCBI Taxonomy" id="3103142"/>
    <lineage>
        <taxon>Bacteria</taxon>
        <taxon>Pseudomonadati</taxon>
        <taxon>Pseudomonadota</taxon>
        <taxon>Alphaproteobacteria</taxon>
        <taxon>Sphingomonadales</taxon>
        <taxon>Sphingomonadaceae</taxon>
        <taxon>Sphingomonas</taxon>
    </lineage>
</organism>
<dbReference type="Pfam" id="PF03061">
    <property type="entry name" value="4HBT"/>
    <property type="match status" value="2"/>
</dbReference>
<keyword evidence="2 3" id="KW-0378">Hydrolase</keyword>
<proteinExistence type="inferred from homology"/>
<feature type="domain" description="HotDog ACOT-type" evidence="4">
    <location>
        <begin position="133"/>
        <end position="245"/>
    </location>
</feature>
<dbReference type="PROSITE" id="PS51770">
    <property type="entry name" value="HOTDOG_ACOT"/>
    <property type="match status" value="2"/>
</dbReference>
<dbReference type="PANTHER" id="PTHR11049:SF24">
    <property type="entry name" value="CYTOSOLIC ACYL COENZYME A THIOESTER HYDROLASE"/>
    <property type="match status" value="1"/>
</dbReference>
<dbReference type="InterPro" id="IPR029069">
    <property type="entry name" value="HotDog_dom_sf"/>
</dbReference>
<evidence type="ECO:0000313" key="6">
    <source>
        <dbReference type="Proteomes" id="UP001427805"/>
    </source>
</evidence>
<evidence type="ECO:0000259" key="4">
    <source>
        <dbReference type="PROSITE" id="PS51770"/>
    </source>
</evidence>
<dbReference type="RefSeq" id="WP_346246581.1">
    <property type="nucleotide sequence ID" value="NZ_JBDIZK010000005.1"/>
</dbReference>
<comment type="caution">
    <text evidence="5">The sequence shown here is derived from an EMBL/GenBank/DDBJ whole genome shotgun (WGS) entry which is preliminary data.</text>
</comment>
<evidence type="ECO:0000256" key="2">
    <source>
        <dbReference type="ARBA" id="ARBA00022801"/>
    </source>
</evidence>
<dbReference type="SUPFAM" id="SSF54637">
    <property type="entry name" value="Thioesterase/thiol ester dehydrase-isomerase"/>
    <property type="match status" value="2"/>
</dbReference>
<name>A0ABV0B7N1_9SPHN</name>
<comment type="similarity">
    <text evidence="1">Belongs to the acyl coenzyme A hydrolase family.</text>
</comment>
<dbReference type="InterPro" id="IPR040170">
    <property type="entry name" value="Cytosol_ACT"/>
</dbReference>
<protein>
    <submittedName>
        <fullName evidence="5">Hotdog domain-containing protein</fullName>
    </submittedName>
</protein>
<dbReference type="EMBL" id="JBDIZK010000005">
    <property type="protein sequence ID" value="MEN3747587.1"/>
    <property type="molecule type" value="Genomic_DNA"/>
</dbReference>
<keyword evidence="6" id="KW-1185">Reference proteome</keyword>
<evidence type="ECO:0000313" key="5">
    <source>
        <dbReference type="EMBL" id="MEN3747587.1"/>
    </source>
</evidence>
<evidence type="ECO:0000256" key="3">
    <source>
        <dbReference type="PROSITE-ProRule" id="PRU01106"/>
    </source>
</evidence>
<sequence length="254" mass="26767">MAVAEAGNGVVRIIDMIFPGDANHHGTLFGGAALAHMDKVAFLAASRHGRASFVTASSEKIDFAAPGRVGEIVEAVGRVVRVGTRSLDVAIELIAEAPVSGERRLCTRGRFTLVADRGPLPPLPTGLEPDGEAGGVLRYADMVFPPQTNHYGTLYGGDALKMMGKAAFLAATRHARAVMVMAASDRIDFVAPIRAGEMVELRAEVRMTGRSSVLIGVELWAEVLLTGERRCAASAAFTMVSVDRDGRPKAIGAS</sequence>
<feature type="domain" description="HotDog ACOT-type" evidence="4">
    <location>
        <begin position="7"/>
        <end position="119"/>
    </location>
</feature>
<dbReference type="InterPro" id="IPR033120">
    <property type="entry name" value="HOTDOG_ACOT"/>
</dbReference>
<dbReference type="InterPro" id="IPR006683">
    <property type="entry name" value="Thioestr_dom"/>
</dbReference>
<evidence type="ECO:0000256" key="1">
    <source>
        <dbReference type="ARBA" id="ARBA00010458"/>
    </source>
</evidence>
<dbReference type="Gene3D" id="3.10.129.10">
    <property type="entry name" value="Hotdog Thioesterase"/>
    <property type="match status" value="2"/>
</dbReference>